<feature type="transmembrane region" description="Helical" evidence="2">
    <location>
        <begin position="77"/>
        <end position="97"/>
    </location>
</feature>
<reference evidence="3 4" key="1">
    <citation type="journal article" date="2023" name="Sci. Data">
        <title>Genome assembly of the Korean intertidal mud-creeper Batillaria attramentaria.</title>
        <authorList>
            <person name="Patra A.K."/>
            <person name="Ho P.T."/>
            <person name="Jun S."/>
            <person name="Lee S.J."/>
            <person name="Kim Y."/>
            <person name="Won Y.J."/>
        </authorList>
    </citation>
    <scope>NUCLEOTIDE SEQUENCE [LARGE SCALE GENOMIC DNA]</scope>
    <source>
        <strain evidence="3">Wonlab-2016</strain>
    </source>
</reference>
<keyword evidence="4" id="KW-1185">Reference proteome</keyword>
<keyword evidence="2" id="KW-0812">Transmembrane</keyword>
<protein>
    <submittedName>
        <fullName evidence="3">Uncharacterized protein</fullName>
    </submittedName>
</protein>
<comment type="caution">
    <text evidence="3">The sequence shown here is derived from an EMBL/GenBank/DDBJ whole genome shotgun (WGS) entry which is preliminary data.</text>
</comment>
<organism evidence="3 4">
    <name type="scientific">Batillaria attramentaria</name>
    <dbReference type="NCBI Taxonomy" id="370345"/>
    <lineage>
        <taxon>Eukaryota</taxon>
        <taxon>Metazoa</taxon>
        <taxon>Spiralia</taxon>
        <taxon>Lophotrochozoa</taxon>
        <taxon>Mollusca</taxon>
        <taxon>Gastropoda</taxon>
        <taxon>Caenogastropoda</taxon>
        <taxon>Sorbeoconcha</taxon>
        <taxon>Cerithioidea</taxon>
        <taxon>Batillariidae</taxon>
        <taxon>Batillaria</taxon>
    </lineage>
</organism>
<name>A0ABD0KTS8_9CAEN</name>
<sequence>MWSSRPVECGGRGAQVWPQTDNNKDKQTTLLSHLFPSHIRPQILKDTCLDDSNFIRFCRIRQVVLSGLLDWSGTSTLSTILCSVVSCYASVVAVLWYNDPTTSQHLFLIAQCVSNRL</sequence>
<gene>
    <name evidence="3" type="ORF">BaRGS_00018272</name>
</gene>
<evidence type="ECO:0000256" key="1">
    <source>
        <dbReference type="SAM" id="MobiDB-lite"/>
    </source>
</evidence>
<evidence type="ECO:0000256" key="2">
    <source>
        <dbReference type="SAM" id="Phobius"/>
    </source>
</evidence>
<evidence type="ECO:0000313" key="4">
    <source>
        <dbReference type="Proteomes" id="UP001519460"/>
    </source>
</evidence>
<dbReference type="EMBL" id="JACVVK020000126">
    <property type="protein sequence ID" value="KAK7490486.1"/>
    <property type="molecule type" value="Genomic_DNA"/>
</dbReference>
<feature type="region of interest" description="Disordered" evidence="1">
    <location>
        <begin position="1"/>
        <end position="23"/>
    </location>
</feature>
<dbReference type="AlphaFoldDB" id="A0ABD0KTS8"/>
<proteinExistence type="predicted"/>
<keyword evidence="2" id="KW-0472">Membrane</keyword>
<evidence type="ECO:0000313" key="3">
    <source>
        <dbReference type="EMBL" id="KAK7490486.1"/>
    </source>
</evidence>
<accession>A0ABD0KTS8</accession>
<keyword evidence="2" id="KW-1133">Transmembrane helix</keyword>
<dbReference type="Proteomes" id="UP001519460">
    <property type="component" value="Unassembled WGS sequence"/>
</dbReference>